<evidence type="ECO:0000313" key="3">
    <source>
        <dbReference type="EMBL" id="TCT11826.1"/>
    </source>
</evidence>
<organism evidence="3 4">
    <name type="scientific">Tepidamorphus gemmatus</name>
    <dbReference type="NCBI Taxonomy" id="747076"/>
    <lineage>
        <taxon>Bacteria</taxon>
        <taxon>Pseudomonadati</taxon>
        <taxon>Pseudomonadota</taxon>
        <taxon>Alphaproteobacteria</taxon>
        <taxon>Hyphomicrobiales</taxon>
        <taxon>Tepidamorphaceae</taxon>
        <taxon>Tepidamorphus</taxon>
    </lineage>
</organism>
<dbReference type="EMBL" id="SMAK01000003">
    <property type="protein sequence ID" value="TCT11826.1"/>
    <property type="molecule type" value="Genomic_DNA"/>
</dbReference>
<dbReference type="Proteomes" id="UP000295678">
    <property type="component" value="Unassembled WGS sequence"/>
</dbReference>
<keyword evidence="2" id="KW-0732">Signal</keyword>
<evidence type="ECO:0000313" key="4">
    <source>
        <dbReference type="Proteomes" id="UP000295678"/>
    </source>
</evidence>
<feature type="region of interest" description="Disordered" evidence="1">
    <location>
        <begin position="33"/>
        <end position="70"/>
    </location>
</feature>
<name>A0A4R3MEB3_9HYPH</name>
<sequence>MRKLCPGTVIRLGAAVAIALMVAACGVRPSTLAPPAGADPAEVRDPMAPKAPPRDGEKPDKPFILDGLLM</sequence>
<dbReference type="PROSITE" id="PS51257">
    <property type="entry name" value="PROKAR_LIPOPROTEIN"/>
    <property type="match status" value="1"/>
</dbReference>
<proteinExistence type="predicted"/>
<gene>
    <name evidence="3" type="ORF">EDC22_103138</name>
</gene>
<keyword evidence="4" id="KW-1185">Reference proteome</keyword>
<comment type="caution">
    <text evidence="3">The sequence shown here is derived from an EMBL/GenBank/DDBJ whole genome shotgun (WGS) entry which is preliminary data.</text>
</comment>
<feature type="signal peptide" evidence="2">
    <location>
        <begin position="1"/>
        <end position="19"/>
    </location>
</feature>
<dbReference type="AlphaFoldDB" id="A0A4R3MEB3"/>
<evidence type="ECO:0008006" key="5">
    <source>
        <dbReference type="Google" id="ProtNLM"/>
    </source>
</evidence>
<feature type="compositionally biased region" description="Basic and acidic residues" evidence="1">
    <location>
        <begin position="41"/>
        <end position="63"/>
    </location>
</feature>
<protein>
    <recommendedName>
        <fullName evidence="5">Lipoprotein</fullName>
    </recommendedName>
</protein>
<accession>A0A4R3MEB3</accession>
<evidence type="ECO:0000256" key="1">
    <source>
        <dbReference type="SAM" id="MobiDB-lite"/>
    </source>
</evidence>
<feature type="chain" id="PRO_5020706068" description="Lipoprotein" evidence="2">
    <location>
        <begin position="20"/>
        <end position="70"/>
    </location>
</feature>
<dbReference type="RefSeq" id="WP_132805733.1">
    <property type="nucleotide sequence ID" value="NZ_SMAK01000003.1"/>
</dbReference>
<evidence type="ECO:0000256" key="2">
    <source>
        <dbReference type="SAM" id="SignalP"/>
    </source>
</evidence>
<reference evidence="3 4" key="1">
    <citation type="submission" date="2019-03" db="EMBL/GenBank/DDBJ databases">
        <title>Genomic Encyclopedia of Type Strains, Phase IV (KMG-IV): sequencing the most valuable type-strain genomes for metagenomic binning, comparative biology and taxonomic classification.</title>
        <authorList>
            <person name="Goeker M."/>
        </authorList>
    </citation>
    <scope>NUCLEOTIDE SEQUENCE [LARGE SCALE GENOMIC DNA]</scope>
    <source>
        <strain evidence="3 4">DSM 19345</strain>
    </source>
</reference>